<protein>
    <recommendedName>
        <fullName evidence="7">Co-chaperone protein DjlA</fullName>
    </recommendedName>
</protein>
<dbReference type="PANTHER" id="PTHR24074">
    <property type="entry name" value="CO-CHAPERONE PROTEIN DJLA"/>
    <property type="match status" value="1"/>
</dbReference>
<evidence type="ECO:0000256" key="3">
    <source>
        <dbReference type="ARBA" id="ARBA00022692"/>
    </source>
</evidence>
<sequence length="274" mass="30639">MNFWFGKAMGAVIGLFSGGPFGLLVGAFAGHLFDQTLGKMLLGQSAVESTGPRSERAQVQQVFFRATFRVMGRLAKADGRVSEQEIDAASHIMDQMGLSGPQRTNAIQFFTEGKDPDVDLMPDLNRLRELFAQRAGLAQMFLEIQLSVAYADGRLSIEERRLFDRICRALDIGAFQFEWINGRVQAAMRGAGQRQQQSRPGAQPQSQLRDAYTVLGVKTEASDEELKKAYRRLMNQHHPDKLVAKGLPEEMMKLAKEKTQEIQTAYDLVRKARA</sequence>
<comment type="caution">
    <text evidence="9">The sequence shown here is derived from an EMBL/GenBank/DDBJ whole genome shotgun (WGS) entry which is preliminary data.</text>
</comment>
<dbReference type="InterPro" id="IPR029024">
    <property type="entry name" value="TerB-like"/>
</dbReference>
<dbReference type="InterPro" id="IPR036869">
    <property type="entry name" value="J_dom_sf"/>
</dbReference>
<dbReference type="Proteomes" id="UP001147830">
    <property type="component" value="Unassembled WGS sequence"/>
</dbReference>
<proteinExistence type="inferred from homology"/>
<evidence type="ECO:0000256" key="1">
    <source>
        <dbReference type="ARBA" id="ARBA00022475"/>
    </source>
</evidence>
<evidence type="ECO:0000313" key="9">
    <source>
        <dbReference type="EMBL" id="MCT7358227.1"/>
    </source>
</evidence>
<dbReference type="CDD" id="cd07316">
    <property type="entry name" value="terB_like_DjlA"/>
    <property type="match status" value="1"/>
</dbReference>
<comment type="subunit">
    <text evidence="7">Homodimer.</text>
</comment>
<dbReference type="SUPFAM" id="SSF46565">
    <property type="entry name" value="Chaperone J-domain"/>
    <property type="match status" value="1"/>
</dbReference>
<dbReference type="GO" id="GO:0051087">
    <property type="term" value="F:protein-folding chaperone binding"/>
    <property type="evidence" value="ECO:0007669"/>
    <property type="project" value="InterPro"/>
</dbReference>
<dbReference type="InterPro" id="IPR050817">
    <property type="entry name" value="DjlA_DnaK_co-chaperone"/>
</dbReference>
<evidence type="ECO:0000256" key="6">
    <source>
        <dbReference type="ARBA" id="ARBA00023186"/>
    </source>
</evidence>
<keyword evidence="1 7" id="KW-1003">Cell membrane</keyword>
<feature type="topological domain" description="Periplasmic" evidence="7">
    <location>
        <begin position="1"/>
        <end position="7"/>
    </location>
</feature>
<evidence type="ECO:0000256" key="5">
    <source>
        <dbReference type="ARBA" id="ARBA00023136"/>
    </source>
</evidence>
<reference evidence="9" key="2">
    <citation type="submission" date="2022-08" db="EMBL/GenBank/DDBJ databases">
        <authorList>
            <person name="Dong C."/>
        </authorList>
    </citation>
    <scope>NUCLEOTIDE SEQUENCE</scope>
    <source>
        <strain evidence="9">59MF3M-4</strain>
    </source>
</reference>
<evidence type="ECO:0000259" key="8">
    <source>
        <dbReference type="PROSITE" id="PS50076"/>
    </source>
</evidence>
<dbReference type="CDD" id="cd06257">
    <property type="entry name" value="DnaJ"/>
    <property type="match status" value="1"/>
</dbReference>
<evidence type="ECO:0000313" key="10">
    <source>
        <dbReference type="Proteomes" id="UP001147830"/>
    </source>
</evidence>
<dbReference type="EMBL" id="JAOANI010000012">
    <property type="protein sequence ID" value="MCT7358227.1"/>
    <property type="molecule type" value="Genomic_DNA"/>
</dbReference>
<dbReference type="PROSITE" id="PS50076">
    <property type="entry name" value="DNAJ_2"/>
    <property type="match status" value="1"/>
</dbReference>
<keyword evidence="6 7" id="KW-0143">Chaperone</keyword>
<feature type="domain" description="J" evidence="8">
    <location>
        <begin position="210"/>
        <end position="274"/>
    </location>
</feature>
<accession>A0A9X2WEG9</accession>
<dbReference type="SMART" id="SM00271">
    <property type="entry name" value="DnaJ"/>
    <property type="match status" value="1"/>
</dbReference>
<feature type="topological domain" description="Cytoplasmic" evidence="7">
    <location>
        <begin position="32"/>
        <end position="274"/>
    </location>
</feature>
<organism evidence="9 10">
    <name type="scientific">Thalassolituus pacificus</name>
    <dbReference type="NCBI Taxonomy" id="2975440"/>
    <lineage>
        <taxon>Bacteria</taxon>
        <taxon>Pseudomonadati</taxon>
        <taxon>Pseudomonadota</taxon>
        <taxon>Gammaproteobacteria</taxon>
        <taxon>Oceanospirillales</taxon>
        <taxon>Oceanospirillaceae</taxon>
        <taxon>Thalassolituus</taxon>
    </lineage>
</organism>
<keyword evidence="2 7" id="KW-0997">Cell inner membrane</keyword>
<gene>
    <name evidence="7 9" type="primary">djlA</name>
    <name evidence="9" type="ORF">NYR02_04220</name>
</gene>
<name>A0A9X2WEG9_9GAMM</name>
<keyword evidence="4 7" id="KW-1133">Transmembrane helix</keyword>
<comment type="subcellular location">
    <subcellularLocation>
        <location evidence="7">Cell inner membrane</location>
        <topology evidence="7">Single-pass type III membrane protein</topology>
    </subcellularLocation>
</comment>
<dbReference type="InterPro" id="IPR001623">
    <property type="entry name" value="DnaJ_domain"/>
</dbReference>
<reference evidence="9" key="1">
    <citation type="journal article" date="2022" name="Front. Microbiol.">
        <title>Genome-based taxonomic rearrangement of Oceanobacter-related bacteria including the description of Thalassolituus hydrocarbonoclasticus sp. nov. and Thalassolituus pacificus sp. nov. and emended description of the genus Thalassolituus.</title>
        <authorList>
            <person name="Dong C."/>
            <person name="Wei L."/>
            <person name="Wang J."/>
            <person name="Lai Q."/>
            <person name="Huang Z."/>
            <person name="Shao Z."/>
        </authorList>
    </citation>
    <scope>NUCLEOTIDE SEQUENCE</scope>
    <source>
        <strain evidence="9">59MF3M-4</strain>
    </source>
</reference>
<dbReference type="InterPro" id="IPR007791">
    <property type="entry name" value="DjlA_N"/>
</dbReference>
<comment type="function">
    <text evidence="7">Regulatory DnaK co-chaperone. Direct interaction between DnaK and DjlA is needed for the induction of the wcaABCDE operon, involved in the synthesis of a colanic acid polysaccharide capsule, possibly through activation of the RcsB/RcsC phosphotransfer signaling pathway. The colanic acid capsule may help the bacterium survive conditions outside the host.</text>
</comment>
<evidence type="ECO:0000256" key="2">
    <source>
        <dbReference type="ARBA" id="ARBA00022519"/>
    </source>
</evidence>
<dbReference type="Pfam" id="PF00226">
    <property type="entry name" value="DnaJ"/>
    <property type="match status" value="1"/>
</dbReference>
<keyword evidence="5 7" id="KW-0472">Membrane</keyword>
<dbReference type="Gene3D" id="1.10.287.110">
    <property type="entry name" value="DnaJ domain"/>
    <property type="match status" value="1"/>
</dbReference>
<dbReference type="NCBIfam" id="NF006948">
    <property type="entry name" value="PRK09430.1"/>
    <property type="match status" value="1"/>
</dbReference>
<dbReference type="InterPro" id="IPR023749">
    <property type="entry name" value="DjlA"/>
</dbReference>
<dbReference type="AlphaFoldDB" id="A0A9X2WEG9"/>
<dbReference type="HAMAP" id="MF_01153">
    <property type="entry name" value="DjlA"/>
    <property type="match status" value="1"/>
</dbReference>
<keyword evidence="10" id="KW-1185">Reference proteome</keyword>
<dbReference type="RefSeq" id="WP_260975147.1">
    <property type="nucleotide sequence ID" value="NZ_JAOANI010000012.1"/>
</dbReference>
<evidence type="ECO:0000256" key="7">
    <source>
        <dbReference type="HAMAP-Rule" id="MF_01153"/>
    </source>
</evidence>
<dbReference type="PRINTS" id="PR00625">
    <property type="entry name" value="JDOMAIN"/>
</dbReference>
<keyword evidence="3 7" id="KW-0812">Transmembrane</keyword>
<comment type="domain">
    <text evidence="7">The transmembrane domain is a dimerization domain.</text>
</comment>
<evidence type="ECO:0000256" key="4">
    <source>
        <dbReference type="ARBA" id="ARBA00022989"/>
    </source>
</evidence>
<dbReference type="Pfam" id="PF05099">
    <property type="entry name" value="TerB"/>
    <property type="match status" value="1"/>
</dbReference>
<dbReference type="GO" id="GO:0005886">
    <property type="term" value="C:plasma membrane"/>
    <property type="evidence" value="ECO:0007669"/>
    <property type="project" value="UniProtKB-SubCell"/>
</dbReference>
<dbReference type="Gene3D" id="1.10.3680.10">
    <property type="entry name" value="TerB-like"/>
    <property type="match status" value="1"/>
</dbReference>